<feature type="transmembrane region" description="Helical" evidence="6">
    <location>
        <begin position="108"/>
        <end position="128"/>
    </location>
</feature>
<dbReference type="GO" id="GO:0005886">
    <property type="term" value="C:plasma membrane"/>
    <property type="evidence" value="ECO:0007669"/>
    <property type="project" value="TreeGrafter"/>
</dbReference>
<keyword evidence="9" id="KW-1185">Reference proteome</keyword>
<dbReference type="InterPro" id="IPR036259">
    <property type="entry name" value="MFS_trans_sf"/>
</dbReference>
<evidence type="ECO:0000313" key="8">
    <source>
        <dbReference type="EMBL" id="CRL29901.1"/>
    </source>
</evidence>
<evidence type="ECO:0000256" key="4">
    <source>
        <dbReference type="ARBA" id="ARBA00023136"/>
    </source>
</evidence>
<dbReference type="STRING" id="1429867.A0A0G4PUC0"/>
<feature type="transmembrane region" description="Helical" evidence="6">
    <location>
        <begin position="338"/>
        <end position="359"/>
    </location>
</feature>
<evidence type="ECO:0000256" key="6">
    <source>
        <dbReference type="SAM" id="Phobius"/>
    </source>
</evidence>
<keyword evidence="4 6" id="KW-0472">Membrane</keyword>
<dbReference type="PANTHER" id="PTHR23502">
    <property type="entry name" value="MAJOR FACILITATOR SUPERFAMILY"/>
    <property type="match status" value="1"/>
</dbReference>
<feature type="transmembrane region" description="Helical" evidence="6">
    <location>
        <begin position="228"/>
        <end position="249"/>
    </location>
</feature>
<evidence type="ECO:0000256" key="3">
    <source>
        <dbReference type="ARBA" id="ARBA00022989"/>
    </source>
</evidence>
<protein>
    <submittedName>
        <fullName evidence="8">Sucrose/H+ symporter, plant</fullName>
    </submittedName>
</protein>
<evidence type="ECO:0000256" key="2">
    <source>
        <dbReference type="ARBA" id="ARBA00022692"/>
    </source>
</evidence>
<dbReference type="PANTHER" id="PTHR23502:SF139">
    <property type="entry name" value="MAJOR FACILITATOR SUPERFAMILY (MFS) PROFILE DOMAIN-CONTAINING PROTEIN-RELATED"/>
    <property type="match status" value="1"/>
</dbReference>
<dbReference type="Proteomes" id="UP000053732">
    <property type="component" value="Unassembled WGS sequence"/>
</dbReference>
<feature type="domain" description="Major facilitator superfamily (MFS) profile" evidence="7">
    <location>
        <begin position="75"/>
        <end position="497"/>
    </location>
</feature>
<organism evidence="8 9">
    <name type="scientific">Penicillium camemberti (strain FM 013)</name>
    <dbReference type="NCBI Taxonomy" id="1429867"/>
    <lineage>
        <taxon>Eukaryota</taxon>
        <taxon>Fungi</taxon>
        <taxon>Dikarya</taxon>
        <taxon>Ascomycota</taxon>
        <taxon>Pezizomycotina</taxon>
        <taxon>Eurotiomycetes</taxon>
        <taxon>Eurotiomycetidae</taxon>
        <taxon>Eurotiales</taxon>
        <taxon>Aspergillaceae</taxon>
        <taxon>Penicillium</taxon>
    </lineage>
</organism>
<proteinExistence type="predicted"/>
<dbReference type="GO" id="GO:0022857">
    <property type="term" value="F:transmembrane transporter activity"/>
    <property type="evidence" value="ECO:0007669"/>
    <property type="project" value="InterPro"/>
</dbReference>
<gene>
    <name evidence="8" type="ORF">PCAMFM013_S041g000043</name>
</gene>
<feature type="transmembrane region" description="Helical" evidence="6">
    <location>
        <begin position="140"/>
        <end position="159"/>
    </location>
</feature>
<dbReference type="AlphaFoldDB" id="A0A0G4PUC0"/>
<evidence type="ECO:0000256" key="5">
    <source>
        <dbReference type="SAM" id="MobiDB-lite"/>
    </source>
</evidence>
<accession>A0A0G4PUC0</accession>
<evidence type="ECO:0000313" key="9">
    <source>
        <dbReference type="Proteomes" id="UP000053732"/>
    </source>
</evidence>
<keyword evidence="3 6" id="KW-1133">Transmembrane helix</keyword>
<keyword evidence="2 6" id="KW-0812">Transmembrane</keyword>
<feature type="transmembrane region" description="Helical" evidence="6">
    <location>
        <begin position="380"/>
        <end position="400"/>
    </location>
</feature>
<feature type="transmembrane region" description="Helical" evidence="6">
    <location>
        <begin position="470"/>
        <end position="493"/>
    </location>
</feature>
<feature type="transmembrane region" description="Helical" evidence="6">
    <location>
        <begin position="313"/>
        <end position="332"/>
    </location>
</feature>
<comment type="subcellular location">
    <subcellularLocation>
        <location evidence="1">Membrane</location>
        <topology evidence="1">Multi-pass membrane protein</topology>
    </subcellularLocation>
</comment>
<feature type="transmembrane region" description="Helical" evidence="6">
    <location>
        <begin position="74"/>
        <end position="96"/>
    </location>
</feature>
<dbReference type="EMBL" id="HG793174">
    <property type="protein sequence ID" value="CRL29901.1"/>
    <property type="molecule type" value="Genomic_DNA"/>
</dbReference>
<feature type="transmembrane region" description="Helical" evidence="6">
    <location>
        <begin position="412"/>
        <end position="433"/>
    </location>
</feature>
<dbReference type="PROSITE" id="PS50850">
    <property type="entry name" value="MFS"/>
    <property type="match status" value="1"/>
</dbReference>
<name>A0A0G4PUC0_PENC3</name>
<feature type="transmembrane region" description="Helical" evidence="6">
    <location>
        <begin position="440"/>
        <end position="458"/>
    </location>
</feature>
<dbReference type="InterPro" id="IPR020846">
    <property type="entry name" value="MFS_dom"/>
</dbReference>
<sequence length="513" mass="56792">MEQHKSSQTKQGEGCNLTSELPSSTTKMKDIESTPQEVEEGTTERLDPYGVPLEPTPTDDPLDPLNFSQTTKTCCLVIAFFYSFLLIYSTTVYIPVTLDLQTQFRTSYTAIAWSVAMPSLGLSLGMLLAKPFADSYGRRIVLLVSASIAILASGCASIRSINLGGFMACRFFQGIGTGPGLNVGLAILGDISWGHERGFRIGLWVMGTTIGAPVGILIGGLLGEVNQFWASYHLAILYFILLVLIIATLPETLYPRDLMVSQTSICLADNITTPNYQIAKIQRTKEIRIWTVKRIPGVKHAPFWAGMFRYLQVWTYPNVSIGCSSVVFLQYWCTKVQGAFFVAFMLGSILGEVFMSGRLSDWIVGTMTKKNNNRNHALRLLLSYAAALMTGVGHALWGVSIDQEWHWMTGEVALFLAGAGIQIGNTAISSFIVDLYPEHLMDVISFYSILFNLASFIEPWFISNWVASSGYFWCFIAQGLISFCGMIPALILLQAFATKWSRPMVLYGDRDMN</sequence>
<feature type="transmembrane region" description="Helical" evidence="6">
    <location>
        <begin position="171"/>
        <end position="189"/>
    </location>
</feature>
<reference evidence="8 9" key="1">
    <citation type="journal article" date="2014" name="Nat. Commun.">
        <title>Multiple recent horizontal transfers of a large genomic region in cheese making fungi.</title>
        <authorList>
            <person name="Cheeseman K."/>
            <person name="Ropars J."/>
            <person name="Renault P."/>
            <person name="Dupont J."/>
            <person name="Gouzy J."/>
            <person name="Branca A."/>
            <person name="Abraham A.L."/>
            <person name="Ceppi M."/>
            <person name="Conseiller E."/>
            <person name="Debuchy R."/>
            <person name="Malagnac F."/>
            <person name="Goarin A."/>
            <person name="Silar P."/>
            <person name="Lacoste S."/>
            <person name="Sallet E."/>
            <person name="Bensimon A."/>
            <person name="Giraud T."/>
            <person name="Brygoo Y."/>
        </authorList>
    </citation>
    <scope>NUCLEOTIDE SEQUENCE [LARGE SCALE GENOMIC DNA]</scope>
    <source>
        <strain evidence="9">FM 013</strain>
    </source>
</reference>
<dbReference type="Pfam" id="PF07690">
    <property type="entry name" value="MFS_1"/>
    <property type="match status" value="1"/>
</dbReference>
<dbReference type="Gene3D" id="1.20.1250.20">
    <property type="entry name" value="MFS general substrate transporter like domains"/>
    <property type="match status" value="1"/>
</dbReference>
<evidence type="ECO:0000259" key="7">
    <source>
        <dbReference type="PROSITE" id="PS50850"/>
    </source>
</evidence>
<feature type="transmembrane region" description="Helical" evidence="6">
    <location>
        <begin position="201"/>
        <end position="222"/>
    </location>
</feature>
<evidence type="ECO:0000256" key="1">
    <source>
        <dbReference type="ARBA" id="ARBA00004141"/>
    </source>
</evidence>
<feature type="compositionally biased region" description="Polar residues" evidence="5">
    <location>
        <begin position="1"/>
        <end position="26"/>
    </location>
</feature>
<feature type="region of interest" description="Disordered" evidence="5">
    <location>
        <begin position="1"/>
        <end position="58"/>
    </location>
</feature>
<dbReference type="InterPro" id="IPR011701">
    <property type="entry name" value="MFS"/>
</dbReference>
<dbReference type="SUPFAM" id="SSF103473">
    <property type="entry name" value="MFS general substrate transporter"/>
    <property type="match status" value="1"/>
</dbReference>